<protein>
    <submittedName>
        <fullName evidence="2">Uncharacterized protein</fullName>
    </submittedName>
</protein>
<reference evidence="2" key="1">
    <citation type="journal article" date="2014" name="Front. Microbiol.">
        <title>High frequency of phylogenetically diverse reductive dehalogenase-homologous genes in deep subseafloor sedimentary metagenomes.</title>
        <authorList>
            <person name="Kawai M."/>
            <person name="Futagami T."/>
            <person name="Toyoda A."/>
            <person name="Takaki Y."/>
            <person name="Nishi S."/>
            <person name="Hori S."/>
            <person name="Arai W."/>
            <person name="Tsubouchi T."/>
            <person name="Morono Y."/>
            <person name="Uchiyama I."/>
            <person name="Ito T."/>
            <person name="Fujiyama A."/>
            <person name="Inagaki F."/>
            <person name="Takami H."/>
        </authorList>
    </citation>
    <scope>NUCLEOTIDE SEQUENCE</scope>
    <source>
        <strain evidence="2">Expedition CK06-06</strain>
    </source>
</reference>
<dbReference type="EMBL" id="BARS01036006">
    <property type="protein sequence ID" value="GAG24956.1"/>
    <property type="molecule type" value="Genomic_DNA"/>
</dbReference>
<proteinExistence type="predicted"/>
<evidence type="ECO:0000313" key="2">
    <source>
        <dbReference type="EMBL" id="GAG24956.1"/>
    </source>
</evidence>
<sequence length="116" mass="13143">MATIGDVVEVYYREKPAFFARVDSITPDIKKDWFMVELLILTIPLRKVTWTLREEYINGVPFTMEGNEIRIEAVSPLPIESDSEGSAEPAMKKVSSKDGRKIIPFKKPKKDAKKGA</sequence>
<evidence type="ECO:0000256" key="1">
    <source>
        <dbReference type="SAM" id="MobiDB-lite"/>
    </source>
</evidence>
<dbReference type="AlphaFoldDB" id="X0XJ41"/>
<comment type="caution">
    <text evidence="2">The sequence shown here is derived from an EMBL/GenBank/DDBJ whole genome shotgun (WGS) entry which is preliminary data.</text>
</comment>
<gene>
    <name evidence="2" type="ORF">S01H1_55396</name>
</gene>
<accession>X0XJ41</accession>
<feature type="compositionally biased region" description="Basic residues" evidence="1">
    <location>
        <begin position="103"/>
        <end position="116"/>
    </location>
</feature>
<organism evidence="2">
    <name type="scientific">marine sediment metagenome</name>
    <dbReference type="NCBI Taxonomy" id="412755"/>
    <lineage>
        <taxon>unclassified sequences</taxon>
        <taxon>metagenomes</taxon>
        <taxon>ecological metagenomes</taxon>
    </lineage>
</organism>
<feature type="region of interest" description="Disordered" evidence="1">
    <location>
        <begin position="79"/>
        <end position="116"/>
    </location>
</feature>
<name>X0XJ41_9ZZZZ</name>